<evidence type="ECO:0000256" key="1">
    <source>
        <dbReference type="ARBA" id="ARBA00001974"/>
    </source>
</evidence>
<evidence type="ECO:0000256" key="2">
    <source>
        <dbReference type="ARBA" id="ARBA00022630"/>
    </source>
</evidence>
<dbReference type="SUPFAM" id="SSF51905">
    <property type="entry name" value="FAD/NAD(P)-binding domain"/>
    <property type="match status" value="2"/>
</dbReference>
<dbReference type="InterPro" id="IPR036188">
    <property type="entry name" value="FAD/NAD-bd_sf"/>
</dbReference>
<proteinExistence type="predicted"/>
<dbReference type="GO" id="GO:0003955">
    <property type="term" value="F:NAD(P)H dehydrogenase (quinone) activity"/>
    <property type="evidence" value="ECO:0007669"/>
    <property type="project" value="TreeGrafter"/>
</dbReference>
<dbReference type="Gene3D" id="3.50.50.100">
    <property type="match status" value="1"/>
</dbReference>
<feature type="compositionally biased region" description="Low complexity" evidence="5">
    <location>
        <begin position="139"/>
        <end position="156"/>
    </location>
</feature>
<dbReference type="InterPro" id="IPR051169">
    <property type="entry name" value="NADH-Q_oxidoreductase"/>
</dbReference>
<dbReference type="EMBL" id="JALJOU010000006">
    <property type="protein sequence ID" value="KAK9843396.1"/>
    <property type="molecule type" value="Genomic_DNA"/>
</dbReference>
<comment type="caution">
    <text evidence="8">The sequence shown here is derived from an EMBL/GenBank/DDBJ whole genome shotgun (WGS) entry which is preliminary data.</text>
</comment>
<evidence type="ECO:0000256" key="5">
    <source>
        <dbReference type="SAM" id="MobiDB-lite"/>
    </source>
</evidence>
<sequence>MWRLLPGLLLAVLTIPERASAQAWSMPGLNDLPALPGVAKDIMHSITSGTPGKFESLAAGRGMVRVDPFNCASPAVPSPLTYWNIDLGQTYALRGVVMRAMAVPGSGARIEVRAARTTAELSVYAGGNPGAVPWSGGQSTTVASATEPAPSASSGAAPTIVTGAEGGAPPPRVRPLAPAEVAVMFGAATSAGGGAGAGDPSLGQLRTGLAPRAPAPSGASGMPPAGLVAVRQCMCFARRLLGSSGANSDRGGTGRGSVGAARCLSTASAFSPTAATGHAAGRGPRVCILGGGFGGLYTAVRLESLLWPPGSKPQVTLIDQSERFVFKPLLYELVNGAASAEEVAPPFVQLLAPFSVSFIQGSVSAVEVDAPFQANGASAGGRVVLADGGSVEYDWLVLALGSRTATFGIPGVRELALPFCTYDNAQRVIRRVEALEAAGVPPEIAVVGAGYAGVELAASLADRFGGAARIKIVTAVGDMLDGAPAGQREAARRALQAKGIEMVADALVTSVQRTESPTEGGHGADADVGRRRVHLKVGGSGPEAREQALEADLVLWTAGGAPATTSEAPSASGAGAAKGGRMELPFPADRRGAIETDATLRVVDHDRVFALGDVAGPAAVQGPEPGGANFPATAQVAFQQADYVAWNLWAAINRRPLLKFKYQHLGDMMSLGRTEGAVALPIGPPAQLARALERSPLLPLLSAAGIRLGEAGSPGVTLEGPLAGVLRRAAYWYRQPTDQMRLQVGASWLQQAAATGQAAAQRVLSGQTPFP</sequence>
<dbReference type="Pfam" id="PF07992">
    <property type="entry name" value="Pyr_redox_2"/>
    <property type="match status" value="1"/>
</dbReference>
<dbReference type="PANTHER" id="PTHR42913">
    <property type="entry name" value="APOPTOSIS-INDUCING FACTOR 1"/>
    <property type="match status" value="1"/>
</dbReference>
<protein>
    <recommendedName>
        <fullName evidence="7">FAD/NAD(P)-binding domain-containing protein</fullName>
    </recommendedName>
</protein>
<dbReference type="PANTHER" id="PTHR42913:SF4">
    <property type="entry name" value="ALTERNATIVE NAD(P)H-UBIQUINONE OXIDOREDUCTASE C1, CHLOROPLASTIC_MITOCHONDRIAL"/>
    <property type="match status" value="1"/>
</dbReference>
<dbReference type="InterPro" id="IPR023753">
    <property type="entry name" value="FAD/NAD-binding_dom"/>
</dbReference>
<dbReference type="Proteomes" id="UP001445335">
    <property type="component" value="Unassembled WGS sequence"/>
</dbReference>
<keyword evidence="6" id="KW-0732">Signal</keyword>
<keyword evidence="4" id="KW-0560">Oxidoreductase</keyword>
<dbReference type="GO" id="GO:0009507">
    <property type="term" value="C:chloroplast"/>
    <property type="evidence" value="ECO:0007669"/>
    <property type="project" value="TreeGrafter"/>
</dbReference>
<dbReference type="GO" id="GO:0042372">
    <property type="term" value="P:phylloquinone biosynthetic process"/>
    <property type="evidence" value="ECO:0007669"/>
    <property type="project" value="TreeGrafter"/>
</dbReference>
<gene>
    <name evidence="8" type="ORF">WJX81_000379</name>
</gene>
<keyword evidence="3" id="KW-0274">FAD</keyword>
<feature type="compositionally biased region" description="Low complexity" evidence="5">
    <location>
        <begin position="561"/>
        <end position="575"/>
    </location>
</feature>
<evidence type="ECO:0000313" key="8">
    <source>
        <dbReference type="EMBL" id="KAK9843396.1"/>
    </source>
</evidence>
<feature type="region of interest" description="Disordered" evidence="5">
    <location>
        <begin position="135"/>
        <end position="156"/>
    </location>
</feature>
<feature type="domain" description="FAD/NAD(P)-binding" evidence="7">
    <location>
        <begin position="285"/>
        <end position="641"/>
    </location>
</feature>
<feature type="signal peptide" evidence="6">
    <location>
        <begin position="1"/>
        <end position="21"/>
    </location>
</feature>
<evidence type="ECO:0000256" key="3">
    <source>
        <dbReference type="ARBA" id="ARBA00022827"/>
    </source>
</evidence>
<dbReference type="GO" id="GO:0019646">
    <property type="term" value="P:aerobic electron transport chain"/>
    <property type="evidence" value="ECO:0007669"/>
    <property type="project" value="TreeGrafter"/>
</dbReference>
<accession>A0AAW1SC38</accession>
<reference evidence="8 9" key="1">
    <citation type="journal article" date="2024" name="Nat. Commun.">
        <title>Phylogenomics reveals the evolutionary origins of lichenization in chlorophyte algae.</title>
        <authorList>
            <person name="Puginier C."/>
            <person name="Libourel C."/>
            <person name="Otte J."/>
            <person name="Skaloud P."/>
            <person name="Haon M."/>
            <person name="Grisel S."/>
            <person name="Petersen M."/>
            <person name="Berrin J.G."/>
            <person name="Delaux P.M."/>
            <person name="Dal Grande F."/>
            <person name="Keller J."/>
        </authorList>
    </citation>
    <scope>NUCLEOTIDE SEQUENCE [LARGE SCALE GENOMIC DNA]</scope>
    <source>
        <strain evidence="8 9">SAG 245.80</strain>
    </source>
</reference>
<keyword evidence="9" id="KW-1185">Reference proteome</keyword>
<evidence type="ECO:0000259" key="7">
    <source>
        <dbReference type="Pfam" id="PF07992"/>
    </source>
</evidence>
<feature type="chain" id="PRO_5043777448" description="FAD/NAD(P)-binding domain-containing protein" evidence="6">
    <location>
        <begin position="22"/>
        <end position="771"/>
    </location>
</feature>
<feature type="region of interest" description="Disordered" evidence="5">
    <location>
        <begin position="561"/>
        <end position="581"/>
    </location>
</feature>
<organism evidence="8 9">
    <name type="scientific">Elliptochloris bilobata</name>
    <dbReference type="NCBI Taxonomy" id="381761"/>
    <lineage>
        <taxon>Eukaryota</taxon>
        <taxon>Viridiplantae</taxon>
        <taxon>Chlorophyta</taxon>
        <taxon>core chlorophytes</taxon>
        <taxon>Trebouxiophyceae</taxon>
        <taxon>Trebouxiophyceae incertae sedis</taxon>
        <taxon>Elliptochloris clade</taxon>
        <taxon>Elliptochloris</taxon>
    </lineage>
</organism>
<evidence type="ECO:0000256" key="6">
    <source>
        <dbReference type="SAM" id="SignalP"/>
    </source>
</evidence>
<evidence type="ECO:0000256" key="4">
    <source>
        <dbReference type="ARBA" id="ARBA00023002"/>
    </source>
</evidence>
<keyword evidence="2" id="KW-0285">Flavoprotein</keyword>
<name>A0AAW1SC38_9CHLO</name>
<dbReference type="PRINTS" id="PR00368">
    <property type="entry name" value="FADPNR"/>
</dbReference>
<evidence type="ECO:0000313" key="9">
    <source>
        <dbReference type="Proteomes" id="UP001445335"/>
    </source>
</evidence>
<dbReference type="AlphaFoldDB" id="A0AAW1SC38"/>
<comment type="cofactor">
    <cofactor evidence="1">
        <name>FAD</name>
        <dbReference type="ChEBI" id="CHEBI:57692"/>
    </cofactor>
</comment>